<reference evidence="2 3" key="1">
    <citation type="submission" date="2007-01" db="EMBL/GenBank/DDBJ databases">
        <title>Complete sequence of Psychromonas ingrahamii 37.</title>
        <authorList>
            <consortium name="US DOE Joint Genome Institute"/>
            <person name="Copeland A."/>
            <person name="Lucas S."/>
            <person name="Lapidus A."/>
            <person name="Barry K."/>
            <person name="Detter J.C."/>
            <person name="Glavina del Rio T."/>
            <person name="Hammon N."/>
            <person name="Israni S."/>
            <person name="Dalin E."/>
            <person name="Tice H."/>
            <person name="Pitluck S."/>
            <person name="Thompson L.S."/>
            <person name="Brettin T."/>
            <person name="Bruce D."/>
            <person name="Han C."/>
            <person name="Tapia R."/>
            <person name="Schmutz J."/>
            <person name="Larimer F."/>
            <person name="Land M."/>
            <person name="Hauser L."/>
            <person name="Kyrpides N."/>
            <person name="Ivanova N."/>
            <person name="Staley J."/>
            <person name="Richardson P."/>
        </authorList>
    </citation>
    <scope>NUCLEOTIDE SEQUENCE [LARGE SCALE GENOMIC DNA]</scope>
    <source>
        <strain evidence="2 3">37</strain>
    </source>
</reference>
<organism evidence="2 3">
    <name type="scientific">Psychromonas ingrahamii (strain DSM 17664 / CCUG 51855 / 37)</name>
    <dbReference type="NCBI Taxonomy" id="357804"/>
    <lineage>
        <taxon>Bacteria</taxon>
        <taxon>Pseudomonadati</taxon>
        <taxon>Pseudomonadota</taxon>
        <taxon>Gammaproteobacteria</taxon>
        <taxon>Alteromonadales</taxon>
        <taxon>Psychromonadaceae</taxon>
        <taxon>Psychromonas</taxon>
    </lineage>
</organism>
<dbReference type="HOGENOM" id="CLU_1041384_0_0_6"/>
<dbReference type="RefSeq" id="WP_011769684.1">
    <property type="nucleotide sequence ID" value="NC_008709.1"/>
</dbReference>
<protein>
    <recommendedName>
        <fullName evidence="1">25S rRNA (uridine-N(3))-methyltransferase BMT5-like domain-containing protein</fullName>
    </recommendedName>
</protein>
<gene>
    <name evidence="2" type="ordered locus">Ping_1294</name>
</gene>
<dbReference type="EMBL" id="CP000510">
    <property type="protein sequence ID" value="ABM03121.1"/>
    <property type="molecule type" value="Genomic_DNA"/>
</dbReference>
<dbReference type="KEGG" id="pin:Ping_1294"/>
<accession>A1SUF6</accession>
<dbReference type="GO" id="GO:0070042">
    <property type="term" value="F:rRNA (uridine-N3-)-methyltransferase activity"/>
    <property type="evidence" value="ECO:0007669"/>
    <property type="project" value="InterPro"/>
</dbReference>
<dbReference type="OrthoDB" id="6116173at2"/>
<dbReference type="AlphaFoldDB" id="A1SUF6"/>
<dbReference type="Pfam" id="PF10354">
    <property type="entry name" value="BMT5-like"/>
    <property type="match status" value="1"/>
</dbReference>
<dbReference type="Proteomes" id="UP000000639">
    <property type="component" value="Chromosome"/>
</dbReference>
<evidence type="ECO:0000259" key="1">
    <source>
        <dbReference type="Pfam" id="PF10354"/>
    </source>
</evidence>
<name>A1SUF6_PSYIN</name>
<keyword evidence="3" id="KW-1185">Reference proteome</keyword>
<dbReference type="eggNOG" id="ENOG502Z7XU">
    <property type="taxonomic scope" value="Bacteria"/>
</dbReference>
<dbReference type="InterPro" id="IPR019446">
    <property type="entry name" value="BMT5-like"/>
</dbReference>
<dbReference type="STRING" id="357804.Ping_1294"/>
<evidence type="ECO:0000313" key="3">
    <source>
        <dbReference type="Proteomes" id="UP000000639"/>
    </source>
</evidence>
<sequence>MIIKKEWRILTVGDGDLSFSNALLSHQPAALTATVYDSFATMNEKYGDSFQQQLSAKNIPLIFEFDLKNPQSWTGLQKNSFDLVIFQFPLLPAFRSFTEYQERGKDVNFNTLNRRLLHLFLINSFKHFLDPQGQQLCYITSKDVKPYREWNIENSLNLQTDINYLGSINFEIADFPGYKVRNVERDKFVKDTKGTTYVWSTKKQHKISASLQGALYQDDNLCALCRAGPFTRSEDRLKHNQSKRHTQMMEFERLWLEDLKYLAEDAQ</sequence>
<feature type="domain" description="25S rRNA (uridine-N(3))-methyltransferase BMT5-like" evidence="1">
    <location>
        <begin position="10"/>
        <end position="181"/>
    </location>
</feature>
<evidence type="ECO:0000313" key="2">
    <source>
        <dbReference type="EMBL" id="ABM03121.1"/>
    </source>
</evidence>
<proteinExistence type="predicted"/>
<dbReference type="GO" id="GO:0070475">
    <property type="term" value="P:rRNA base methylation"/>
    <property type="evidence" value="ECO:0007669"/>
    <property type="project" value="InterPro"/>
</dbReference>